<dbReference type="AlphaFoldDB" id="A0A644VXJ8"/>
<name>A0A644VXJ8_9ZZZZ</name>
<comment type="caution">
    <text evidence="1">The sequence shown here is derived from an EMBL/GenBank/DDBJ whole genome shotgun (WGS) entry which is preliminary data.</text>
</comment>
<gene>
    <name evidence="1" type="ORF">SDC9_41206</name>
</gene>
<proteinExistence type="predicted"/>
<protein>
    <submittedName>
        <fullName evidence="1">Uncharacterized protein</fullName>
    </submittedName>
</protein>
<reference evidence="1" key="1">
    <citation type="submission" date="2019-08" db="EMBL/GenBank/DDBJ databases">
        <authorList>
            <person name="Kucharzyk K."/>
            <person name="Murdoch R.W."/>
            <person name="Higgins S."/>
            <person name="Loffler F."/>
        </authorList>
    </citation>
    <scope>NUCLEOTIDE SEQUENCE</scope>
</reference>
<evidence type="ECO:0000313" key="1">
    <source>
        <dbReference type="EMBL" id="MPL95043.1"/>
    </source>
</evidence>
<sequence>MRVRKFLLMVFLFTLTLRGFHSHAQEYRISILKGTYGTIESDSKVFATHGSTGIDFSKIFFLNDAFGFLRTHISTGIPLSATYRWYDFSESGFTKKNVGRLELGTGLIFCPTRFNILCIGIQPGLTFSGGQHVFQSLFRKPVFGWGYRINTDLDFGILHLGFGYYASRQRIMTESTDFYILPQVEFRAGVHF</sequence>
<accession>A0A644VXJ8</accession>
<dbReference type="EMBL" id="VSSQ01000452">
    <property type="protein sequence ID" value="MPL95043.1"/>
    <property type="molecule type" value="Genomic_DNA"/>
</dbReference>
<organism evidence="1">
    <name type="scientific">bioreactor metagenome</name>
    <dbReference type="NCBI Taxonomy" id="1076179"/>
    <lineage>
        <taxon>unclassified sequences</taxon>
        <taxon>metagenomes</taxon>
        <taxon>ecological metagenomes</taxon>
    </lineage>
</organism>